<dbReference type="CDD" id="cd04301">
    <property type="entry name" value="NAT_SF"/>
    <property type="match status" value="1"/>
</dbReference>
<reference evidence="8 9" key="1">
    <citation type="submission" date="2013-07" db="EMBL/GenBank/DDBJ databases">
        <title>Comparative Genomic and Metabolomic Analysis of Twelve Strains of Pseudoalteromonas luteoviolacea.</title>
        <authorList>
            <person name="Vynne N.G."/>
            <person name="Mansson M."/>
            <person name="Gram L."/>
        </authorList>
    </citation>
    <scope>NUCLEOTIDE SEQUENCE [LARGE SCALE GENOMIC DNA]</scope>
    <source>
        <strain evidence="8 9">H33</strain>
    </source>
</reference>
<keyword evidence="3 5" id="KW-0067">ATP-binding</keyword>
<dbReference type="PROSITE" id="PS51186">
    <property type="entry name" value="GNAT"/>
    <property type="match status" value="1"/>
</dbReference>
<accession>A0A162AIV7</accession>
<dbReference type="GO" id="GO:0016747">
    <property type="term" value="F:acyltransferase activity, transferring groups other than amino-acyl groups"/>
    <property type="evidence" value="ECO:0007669"/>
    <property type="project" value="InterPro"/>
</dbReference>
<evidence type="ECO:0000259" key="6">
    <source>
        <dbReference type="PROSITE" id="PS50975"/>
    </source>
</evidence>
<dbReference type="SMART" id="SM00881">
    <property type="entry name" value="CoA_binding"/>
    <property type="match status" value="1"/>
</dbReference>
<dbReference type="PANTHER" id="PTHR43334">
    <property type="entry name" value="ACETATE--COA LIGASE [ADP-FORMING]"/>
    <property type="match status" value="1"/>
</dbReference>
<comment type="similarity">
    <text evidence="4">In the N-terminal section; belongs to the acetate CoA ligase alpha subunit family.</text>
</comment>
<dbReference type="PANTHER" id="PTHR43334:SF1">
    <property type="entry name" value="3-HYDROXYPROPIONATE--COA LIGASE [ADP-FORMING]"/>
    <property type="match status" value="1"/>
</dbReference>
<evidence type="ECO:0000313" key="8">
    <source>
        <dbReference type="EMBL" id="KZN50769.1"/>
    </source>
</evidence>
<evidence type="ECO:0000256" key="2">
    <source>
        <dbReference type="ARBA" id="ARBA00022741"/>
    </source>
</evidence>
<dbReference type="Gene3D" id="3.40.630.30">
    <property type="match status" value="1"/>
</dbReference>
<dbReference type="InterPro" id="IPR000182">
    <property type="entry name" value="GNAT_dom"/>
</dbReference>
<dbReference type="SUPFAM" id="SSF56059">
    <property type="entry name" value="Glutathione synthetase ATP-binding domain-like"/>
    <property type="match status" value="1"/>
</dbReference>
<dbReference type="SUPFAM" id="SSF55729">
    <property type="entry name" value="Acyl-CoA N-acyltransferases (Nat)"/>
    <property type="match status" value="1"/>
</dbReference>
<evidence type="ECO:0000259" key="7">
    <source>
        <dbReference type="PROSITE" id="PS51186"/>
    </source>
</evidence>
<dbReference type="Pfam" id="PF19045">
    <property type="entry name" value="Ligase_CoA_2"/>
    <property type="match status" value="1"/>
</dbReference>
<dbReference type="InterPro" id="IPR016102">
    <property type="entry name" value="Succinyl-CoA_synth-like"/>
</dbReference>
<dbReference type="GO" id="GO:0005524">
    <property type="term" value="F:ATP binding"/>
    <property type="evidence" value="ECO:0007669"/>
    <property type="project" value="UniProtKB-UniRule"/>
</dbReference>
<organism evidence="8 9">
    <name type="scientific">Pseudoalteromonas luteoviolacea H33</name>
    <dbReference type="NCBI Taxonomy" id="1365251"/>
    <lineage>
        <taxon>Bacteria</taxon>
        <taxon>Pseudomonadati</taxon>
        <taxon>Pseudomonadota</taxon>
        <taxon>Gammaproteobacteria</taxon>
        <taxon>Alteromonadales</taxon>
        <taxon>Pseudoalteromonadaceae</taxon>
        <taxon>Pseudoalteromonas</taxon>
    </lineage>
</organism>
<dbReference type="InterPro" id="IPR016181">
    <property type="entry name" value="Acyl_CoA_acyltransferase"/>
</dbReference>
<dbReference type="InterPro" id="IPR013815">
    <property type="entry name" value="ATP_grasp_subdomain_1"/>
</dbReference>
<feature type="domain" description="N-acetyltransferase" evidence="7">
    <location>
        <begin position="734"/>
        <end position="889"/>
    </location>
</feature>
<dbReference type="Pfam" id="PF13302">
    <property type="entry name" value="Acetyltransf_3"/>
    <property type="match status" value="1"/>
</dbReference>
<keyword evidence="1" id="KW-0436">Ligase</keyword>
<protein>
    <submittedName>
        <fullName evidence="8">Protein lysine acetyltransferase</fullName>
    </submittedName>
</protein>
<dbReference type="FunFam" id="3.30.1490.20:FF:000020">
    <property type="entry name" value="Protein lysine acetyltransferase"/>
    <property type="match status" value="1"/>
</dbReference>
<dbReference type="Gene3D" id="3.40.50.261">
    <property type="entry name" value="Succinyl-CoA synthetase domains"/>
    <property type="match status" value="2"/>
</dbReference>
<keyword evidence="2 5" id="KW-0547">Nucleotide-binding</keyword>
<evidence type="ECO:0000256" key="1">
    <source>
        <dbReference type="ARBA" id="ARBA00022598"/>
    </source>
</evidence>
<dbReference type="PATRIC" id="fig|1365251.3.peg.2401"/>
<dbReference type="OrthoDB" id="9807426at2"/>
<dbReference type="InterPro" id="IPR036291">
    <property type="entry name" value="NAD(P)-bd_dom_sf"/>
</dbReference>
<evidence type="ECO:0000256" key="4">
    <source>
        <dbReference type="ARBA" id="ARBA00060888"/>
    </source>
</evidence>
<proteinExistence type="inferred from homology"/>
<keyword evidence="8" id="KW-0808">Transferase</keyword>
<dbReference type="PROSITE" id="PS50975">
    <property type="entry name" value="ATP_GRASP"/>
    <property type="match status" value="1"/>
</dbReference>
<dbReference type="Gene3D" id="3.40.50.720">
    <property type="entry name" value="NAD(P)-binding Rossmann-like Domain"/>
    <property type="match status" value="1"/>
</dbReference>
<dbReference type="Gene3D" id="3.30.470.20">
    <property type="entry name" value="ATP-grasp fold, B domain"/>
    <property type="match status" value="1"/>
</dbReference>
<dbReference type="Pfam" id="PF13380">
    <property type="entry name" value="CoA_binding_2"/>
    <property type="match status" value="1"/>
</dbReference>
<dbReference type="InterPro" id="IPR003781">
    <property type="entry name" value="CoA-bd"/>
</dbReference>
<dbReference type="InterPro" id="IPR011761">
    <property type="entry name" value="ATP-grasp"/>
</dbReference>
<sequence>MSVKRIGQFFNPKSVAVIGASNNPNRAGNVVMRNLLQGGFKGPIMPVTPKYTAVNGVLAYSDIEQLPCTPDLAIICTNKDTLCQLIKALGTLGCKHAIIVAAGLNNEEKNTLKHCAQHAEVTLLGSNSLGLILPHIGLNASFSHTVAKPGKLAFVSQSAAVCSTILDWAKNKHIGFSHFVSVGDCLDIDFDELLDYLARDSKTSAILLYIDNIKDVRRFISAARAAAFNKPVIAIKTGRTIAGARAAYNHTGGKTSDDAVYDAMFQRAGMLRVNDLRELFAATQTLALHPKLLKVEHLTILTNGGGPGIMAVDTLLMRSGKLAKLSDKTIEALNNIVPQSSQTENPVDIFGDSSPERYQKALEVLLKADEVKNLLIIHTPSALAPSSAYAKIIAQTLEKLPKMARPFVMTNFMGEEAARSARDICVLSNIPTYRTPEGAVSAFMHLITYRRNQKHLTQTPESIIQDELIDSRAAKQQINRYLRAGHQYLSTHSASQILKNYGIDCIQTEVALTPSEAKEQAEAIGFPVALKLLSAAIPSKSEVGGVVLNLNDGNEVEQTAFSMLLRIKQSYPNAEIEGFSLQKMASRAGTQELRIAIKTEPDVGPVILLGEAGTGLNFSQAAVALPPLNMNLAKYLIAAAHDKGVLKERTLPDKVDKYRLCALLTRVSQMIIEQPDIHSLELNPILASSGQFLVLDAQIGLSPYQPTAHRKRLAIKPYPKELERQITLKNGQKVTLRPIKPEDERHHQEFDQSLTKEDRYKRFFGQLPQFTHDQLAKMTQIDYDREMAFIISERHKSTFRTLGVSRVLMDPDNTQAEFSVIVRSDSQGLGLGKILMSAAIDYCKEKGVDTIEGITLFENTGMINLAKHLGFNVRRDFEEGAAIMTMPLQATNP</sequence>
<gene>
    <name evidence="8" type="ORF">N476_15895</name>
</gene>
<evidence type="ECO:0000256" key="5">
    <source>
        <dbReference type="PROSITE-ProRule" id="PRU00409"/>
    </source>
</evidence>
<dbReference type="AlphaFoldDB" id="A0A162AIV7"/>
<dbReference type="Gene3D" id="3.30.1490.20">
    <property type="entry name" value="ATP-grasp fold, A domain"/>
    <property type="match status" value="1"/>
</dbReference>
<dbReference type="GO" id="GO:0046872">
    <property type="term" value="F:metal ion binding"/>
    <property type="evidence" value="ECO:0007669"/>
    <property type="project" value="InterPro"/>
</dbReference>
<comment type="caution">
    <text evidence="8">The sequence shown here is derived from an EMBL/GenBank/DDBJ whole genome shotgun (WGS) entry which is preliminary data.</text>
</comment>
<dbReference type="Pfam" id="PF13549">
    <property type="entry name" value="ATP-grasp_5"/>
    <property type="match status" value="1"/>
</dbReference>
<dbReference type="InterPro" id="IPR043938">
    <property type="entry name" value="Ligase_CoA_dom"/>
</dbReference>
<evidence type="ECO:0000313" key="9">
    <source>
        <dbReference type="Proteomes" id="UP000076503"/>
    </source>
</evidence>
<dbReference type="InterPro" id="IPR051538">
    <property type="entry name" value="Acyl-CoA_Synth/Transferase"/>
</dbReference>
<dbReference type="Proteomes" id="UP000076503">
    <property type="component" value="Unassembled WGS sequence"/>
</dbReference>
<dbReference type="RefSeq" id="WP_063361878.1">
    <property type="nucleotide sequence ID" value="NZ_AUXZ01000073.1"/>
</dbReference>
<dbReference type="Pfam" id="PF13607">
    <property type="entry name" value="Succ_CoA_lig"/>
    <property type="match status" value="1"/>
</dbReference>
<evidence type="ECO:0000256" key="3">
    <source>
        <dbReference type="ARBA" id="ARBA00022840"/>
    </source>
</evidence>
<dbReference type="EMBL" id="AUXZ01000073">
    <property type="protein sequence ID" value="KZN50769.1"/>
    <property type="molecule type" value="Genomic_DNA"/>
</dbReference>
<name>A0A162AIV7_9GAMM</name>
<dbReference type="SUPFAM" id="SSF52210">
    <property type="entry name" value="Succinyl-CoA synthetase domains"/>
    <property type="match status" value="2"/>
</dbReference>
<feature type="domain" description="ATP-grasp" evidence="6">
    <location>
        <begin position="495"/>
        <end position="712"/>
    </location>
</feature>
<dbReference type="GO" id="GO:0043758">
    <property type="term" value="F:acetate-CoA ligase (ADP-forming) activity"/>
    <property type="evidence" value="ECO:0007669"/>
    <property type="project" value="InterPro"/>
</dbReference>
<dbReference type="SUPFAM" id="SSF51735">
    <property type="entry name" value="NAD(P)-binding Rossmann-fold domains"/>
    <property type="match status" value="1"/>
</dbReference>
<dbReference type="InterPro" id="IPR032875">
    <property type="entry name" value="Succ_CoA_lig_flav_dom"/>
</dbReference>